<comment type="subcellular location">
    <subcellularLocation>
        <location evidence="6">Cytoplasm</location>
    </subcellularLocation>
</comment>
<dbReference type="Proteomes" id="UP000427716">
    <property type="component" value="Chromosome"/>
</dbReference>
<comment type="function">
    <text evidence="6">Methylates ribosomal protein L11.</text>
</comment>
<dbReference type="PIRSF" id="PIRSF000401">
    <property type="entry name" value="RPL11_MTase"/>
    <property type="match status" value="1"/>
</dbReference>
<feature type="binding site" evidence="6">
    <location>
        <position position="148"/>
    </location>
    <ligand>
        <name>S-adenosyl-L-methionine</name>
        <dbReference type="ChEBI" id="CHEBI:59789"/>
    </ligand>
</feature>
<proteinExistence type="inferred from homology"/>
<comment type="similarity">
    <text evidence="1 6">Belongs to the methyltransferase superfamily. PrmA family.</text>
</comment>
<feature type="binding site" evidence="6">
    <location>
        <position position="234"/>
    </location>
    <ligand>
        <name>S-adenosyl-L-methionine</name>
        <dbReference type="ChEBI" id="CHEBI:59789"/>
    </ligand>
</feature>
<dbReference type="PANTHER" id="PTHR43648">
    <property type="entry name" value="ELECTRON TRANSFER FLAVOPROTEIN BETA SUBUNIT LYSINE METHYLTRANSFERASE"/>
    <property type="match status" value="1"/>
</dbReference>
<reference evidence="7 8" key="1">
    <citation type="submission" date="2019-11" db="EMBL/GenBank/DDBJ databases">
        <authorList>
            <person name="Zhang J."/>
            <person name="Sun C."/>
        </authorList>
    </citation>
    <scope>NUCLEOTIDE SEQUENCE [LARGE SCALE GENOMIC DNA]</scope>
    <source>
        <strain evidence="8">sp2</strain>
    </source>
</reference>
<protein>
    <recommendedName>
        <fullName evidence="6">Ribosomal protein L11 methyltransferase</fullName>
        <shortName evidence="6">L11 Mtase</shortName>
        <ecNumber evidence="6">2.1.1.-</ecNumber>
    </recommendedName>
</protein>
<dbReference type="InterPro" id="IPR050078">
    <property type="entry name" value="Ribosomal_L11_MeTrfase_PrmA"/>
</dbReference>
<dbReference type="Pfam" id="PF06325">
    <property type="entry name" value="PrmA"/>
    <property type="match status" value="1"/>
</dbReference>
<dbReference type="SUPFAM" id="SSF53335">
    <property type="entry name" value="S-adenosyl-L-methionine-dependent methyltransferases"/>
    <property type="match status" value="1"/>
</dbReference>
<dbReference type="CDD" id="cd02440">
    <property type="entry name" value="AdoMet_MTases"/>
    <property type="match status" value="1"/>
</dbReference>
<dbReference type="GO" id="GO:0032259">
    <property type="term" value="P:methylation"/>
    <property type="evidence" value="ECO:0007669"/>
    <property type="project" value="UniProtKB-KW"/>
</dbReference>
<dbReference type="EMBL" id="CP046415">
    <property type="protein sequence ID" value="QGT77912.1"/>
    <property type="molecule type" value="Genomic_DNA"/>
</dbReference>
<feature type="binding site" evidence="6">
    <location>
        <position position="191"/>
    </location>
    <ligand>
        <name>S-adenosyl-L-methionine</name>
        <dbReference type="ChEBI" id="CHEBI:59789"/>
    </ligand>
</feature>
<keyword evidence="7" id="KW-0687">Ribonucleoprotein</keyword>
<comment type="catalytic activity">
    <reaction evidence="6">
        <text>L-lysyl-[protein] + 3 S-adenosyl-L-methionine = N(6),N(6),N(6)-trimethyl-L-lysyl-[protein] + 3 S-adenosyl-L-homocysteine + 3 H(+)</text>
        <dbReference type="Rhea" id="RHEA:54192"/>
        <dbReference type="Rhea" id="RHEA-COMP:9752"/>
        <dbReference type="Rhea" id="RHEA-COMP:13826"/>
        <dbReference type="ChEBI" id="CHEBI:15378"/>
        <dbReference type="ChEBI" id="CHEBI:29969"/>
        <dbReference type="ChEBI" id="CHEBI:57856"/>
        <dbReference type="ChEBI" id="CHEBI:59789"/>
        <dbReference type="ChEBI" id="CHEBI:61961"/>
    </reaction>
</comment>
<dbReference type="GO" id="GO:0005840">
    <property type="term" value="C:ribosome"/>
    <property type="evidence" value="ECO:0007669"/>
    <property type="project" value="UniProtKB-KW"/>
</dbReference>
<evidence type="ECO:0000256" key="4">
    <source>
        <dbReference type="ARBA" id="ARBA00022679"/>
    </source>
</evidence>
<dbReference type="InterPro" id="IPR004498">
    <property type="entry name" value="Ribosomal_PrmA_MeTrfase"/>
</dbReference>
<keyword evidence="2 6" id="KW-0963">Cytoplasm</keyword>
<dbReference type="GO" id="GO:0016279">
    <property type="term" value="F:protein-lysine N-methyltransferase activity"/>
    <property type="evidence" value="ECO:0007669"/>
    <property type="project" value="TreeGrafter"/>
</dbReference>
<evidence type="ECO:0000256" key="3">
    <source>
        <dbReference type="ARBA" id="ARBA00022603"/>
    </source>
</evidence>
<dbReference type="EC" id="2.1.1.-" evidence="6"/>
<evidence type="ECO:0000313" key="8">
    <source>
        <dbReference type="Proteomes" id="UP000427716"/>
    </source>
</evidence>
<keyword evidence="7" id="KW-0689">Ribosomal protein</keyword>
<dbReference type="RefSeq" id="WP_156227958.1">
    <property type="nucleotide sequence ID" value="NZ_CP046415.1"/>
</dbReference>
<keyword evidence="5 6" id="KW-0949">S-adenosyl-L-methionine</keyword>
<dbReference type="HAMAP" id="MF_00735">
    <property type="entry name" value="Methyltr_PrmA"/>
    <property type="match status" value="1"/>
</dbReference>
<dbReference type="PANTHER" id="PTHR43648:SF1">
    <property type="entry name" value="ELECTRON TRANSFER FLAVOPROTEIN BETA SUBUNIT LYSINE METHYLTRANSFERASE"/>
    <property type="match status" value="1"/>
</dbReference>
<evidence type="ECO:0000256" key="5">
    <source>
        <dbReference type="ARBA" id="ARBA00022691"/>
    </source>
</evidence>
<keyword evidence="4 6" id="KW-0808">Transferase</keyword>
<dbReference type="NCBIfam" id="TIGR00406">
    <property type="entry name" value="prmA"/>
    <property type="match status" value="1"/>
</dbReference>
<keyword evidence="8" id="KW-1185">Reference proteome</keyword>
<keyword evidence="3 6" id="KW-0489">Methyltransferase</keyword>
<evidence type="ECO:0000256" key="1">
    <source>
        <dbReference type="ARBA" id="ARBA00009741"/>
    </source>
</evidence>
<dbReference type="KEGG" id="ghl:GM160_02815"/>
<dbReference type="GO" id="GO:0005829">
    <property type="term" value="C:cytosol"/>
    <property type="evidence" value="ECO:0007669"/>
    <property type="project" value="TreeGrafter"/>
</dbReference>
<accession>A0A6I6D8Y5</accession>
<evidence type="ECO:0000313" key="7">
    <source>
        <dbReference type="EMBL" id="QGT77912.1"/>
    </source>
</evidence>
<feature type="binding site" evidence="6">
    <location>
        <position position="169"/>
    </location>
    <ligand>
        <name>S-adenosyl-L-methionine</name>
        <dbReference type="ChEBI" id="CHEBI:59789"/>
    </ligand>
</feature>
<dbReference type="Gene3D" id="3.40.50.150">
    <property type="entry name" value="Vaccinia Virus protein VP39"/>
    <property type="match status" value="1"/>
</dbReference>
<sequence length="299" mass="32085">MADEWQHLWLEVPRDDVEAVEDALLAAGALSVTLEELGDEPVLEPQPGESPLWAETRVVGLFEGSVSPAHIVGTLHGLLRPALLDRLGHAVFDEDDWVRRTQADFSAMPIGERLVIEPAWEAGTSMGERLPIRLDPGLAFGTGKHETTRLCLEWLESQALAGQHWLDAGCGSGILAIAALRLGTGQVDGTDIDPQALTASRGNAELNDIEPARFSLYLAEDYPADRQVDGLLANILAPTLVELAPMLSQHLKPGARFALSGILTHQADAVAAAWTAAGNEVTTFRELGDWALVAGHRPA</sequence>
<dbReference type="InterPro" id="IPR029063">
    <property type="entry name" value="SAM-dependent_MTases_sf"/>
</dbReference>
<evidence type="ECO:0000256" key="6">
    <source>
        <dbReference type="HAMAP-Rule" id="MF_00735"/>
    </source>
</evidence>
<gene>
    <name evidence="6 7" type="primary">prmA</name>
    <name evidence="7" type="ORF">GM160_02815</name>
</gene>
<evidence type="ECO:0000256" key="2">
    <source>
        <dbReference type="ARBA" id="ARBA00022490"/>
    </source>
</evidence>
<name>A0A6I6D8Y5_9GAMM</name>
<dbReference type="AlphaFoldDB" id="A0A6I6D8Y5"/>
<organism evidence="7 8">
    <name type="scientific">Guyparkeria halophila</name>
    <dbReference type="NCBI Taxonomy" id="47960"/>
    <lineage>
        <taxon>Bacteria</taxon>
        <taxon>Pseudomonadati</taxon>
        <taxon>Pseudomonadota</taxon>
        <taxon>Gammaproteobacteria</taxon>
        <taxon>Chromatiales</taxon>
        <taxon>Thioalkalibacteraceae</taxon>
        <taxon>Guyparkeria</taxon>
    </lineage>
</organism>